<protein>
    <submittedName>
        <fullName evidence="1">Uncharacterized protein</fullName>
    </submittedName>
</protein>
<sequence>MLYILGIVLLVLTALSGLTILIQGYMPEDEDNNTTYIVVLMIASGLFGAFMTCLDKHSNVGIIWLSYILVLLGVLALISLFVVYIIGKDCDPVKFWGLMFWTLSIGLLAQWWLHAYDGYILEFLDIL</sequence>
<dbReference type="Proteomes" id="UP000487596">
    <property type="component" value="Unassembled WGS sequence"/>
</dbReference>
<gene>
    <name evidence="1" type="ORF">GA424_10870</name>
</gene>
<comment type="caution">
    <text evidence="1">The sequence shown here is derived from an EMBL/GenBank/DDBJ whole genome shotgun (WGS) entry which is preliminary data.</text>
</comment>
<dbReference type="RefSeq" id="WP_151921256.1">
    <property type="nucleotide sequence ID" value="NZ_CP103098.1"/>
</dbReference>
<name>A0A6A2RR97_9BACE</name>
<proteinExistence type="predicted"/>
<evidence type="ECO:0000313" key="2">
    <source>
        <dbReference type="Proteomes" id="UP000487596"/>
    </source>
</evidence>
<reference evidence="1 2" key="1">
    <citation type="journal article" date="2019" name="Nat. Med.">
        <title>A library of human gut bacterial isolates paired with longitudinal multiomics data enables mechanistic microbiome research.</title>
        <authorList>
            <person name="Poyet M."/>
            <person name="Groussin M."/>
            <person name="Gibbons S.M."/>
            <person name="Avila-Pacheco J."/>
            <person name="Jiang X."/>
            <person name="Kearney S.M."/>
            <person name="Perrotta A.R."/>
            <person name="Berdy B."/>
            <person name="Zhao S."/>
            <person name="Lieberman T.D."/>
            <person name="Swanson P.K."/>
            <person name="Smith M."/>
            <person name="Roesemann S."/>
            <person name="Alexander J.E."/>
            <person name="Rich S.A."/>
            <person name="Livny J."/>
            <person name="Vlamakis H."/>
            <person name="Clish C."/>
            <person name="Bullock K."/>
            <person name="Deik A."/>
            <person name="Scott J."/>
            <person name="Pierce K.A."/>
            <person name="Xavier R.J."/>
            <person name="Alm E.J."/>
        </authorList>
    </citation>
    <scope>NUCLEOTIDE SEQUENCE [LARGE SCALE GENOMIC DNA]</scope>
    <source>
        <strain evidence="1 2">BIOML-A62</strain>
    </source>
</reference>
<dbReference type="AlphaFoldDB" id="A0A6A2RR97"/>
<accession>A0A6A2RR97</accession>
<organism evidence="1 2">
    <name type="scientific">Bacteroides xylanisolvens</name>
    <dbReference type="NCBI Taxonomy" id="371601"/>
    <lineage>
        <taxon>Bacteria</taxon>
        <taxon>Pseudomonadati</taxon>
        <taxon>Bacteroidota</taxon>
        <taxon>Bacteroidia</taxon>
        <taxon>Bacteroidales</taxon>
        <taxon>Bacteroidaceae</taxon>
        <taxon>Bacteroides</taxon>
    </lineage>
</organism>
<dbReference type="EMBL" id="WDEH01000015">
    <property type="protein sequence ID" value="KAB6138585.1"/>
    <property type="molecule type" value="Genomic_DNA"/>
</dbReference>
<evidence type="ECO:0000313" key="1">
    <source>
        <dbReference type="EMBL" id="KAB6138585.1"/>
    </source>
</evidence>